<protein>
    <submittedName>
        <fullName evidence="1">Uncharacterized protein</fullName>
    </submittedName>
</protein>
<dbReference type="RefSeq" id="WP_158202833.1">
    <property type="nucleotide sequence ID" value="NZ_WSZK01000003.1"/>
</dbReference>
<evidence type="ECO:0000313" key="1">
    <source>
        <dbReference type="EMBL" id="MWG33098.1"/>
    </source>
</evidence>
<keyword evidence="2" id="KW-1185">Reference proteome</keyword>
<dbReference type="EMBL" id="WSZK01000003">
    <property type="protein sequence ID" value="MWG33098.1"/>
    <property type="molecule type" value="Genomic_DNA"/>
</dbReference>
<comment type="caution">
    <text evidence="1">The sequence shown here is derived from an EMBL/GenBank/DDBJ whole genome shotgun (WGS) entry which is preliminary data.</text>
</comment>
<name>A0A6B0GNE0_9EURY</name>
<evidence type="ECO:0000313" key="2">
    <source>
        <dbReference type="Proteomes" id="UP000451471"/>
    </source>
</evidence>
<organism evidence="1 2">
    <name type="scientific">Halomarina oriensis</name>
    <dbReference type="NCBI Taxonomy" id="671145"/>
    <lineage>
        <taxon>Archaea</taxon>
        <taxon>Methanobacteriati</taxon>
        <taxon>Methanobacteriota</taxon>
        <taxon>Stenosarchaea group</taxon>
        <taxon>Halobacteria</taxon>
        <taxon>Halobacteriales</taxon>
        <taxon>Natronomonadaceae</taxon>
        <taxon>Halomarina</taxon>
    </lineage>
</organism>
<accession>A0A6B0GNE0</accession>
<gene>
    <name evidence="1" type="ORF">GQS65_01105</name>
</gene>
<proteinExistence type="predicted"/>
<sequence length="83" mass="9921">MARQLVYETRTFDEKGTVESIESDLRGELEFVCADCETCLREMPAARRTFYDEVGVLQRDRQQAVRHQLRSWGRRLRIWFPLV</sequence>
<dbReference type="Proteomes" id="UP000451471">
    <property type="component" value="Unassembled WGS sequence"/>
</dbReference>
<reference evidence="1 2" key="1">
    <citation type="submission" date="2019-12" db="EMBL/GenBank/DDBJ databases">
        <title>Halocatena pleomorpha gen. nov. sp. nov., an extremely halophilic archaeon of family Halobacteriaceae isolated from saltpan soil.</title>
        <authorList>
            <person name="Pal Y."/>
            <person name="Verma A."/>
            <person name="Krishnamurthi S."/>
            <person name="Kumar P."/>
        </authorList>
    </citation>
    <scope>NUCLEOTIDE SEQUENCE [LARGE SCALE GENOMIC DNA]</scope>
    <source>
        <strain evidence="1 2">JCM 16495</strain>
    </source>
</reference>
<dbReference type="AlphaFoldDB" id="A0A6B0GNE0"/>